<dbReference type="RefSeq" id="XP_024944058.1">
    <property type="nucleotide sequence ID" value="XM_025088290.1"/>
</dbReference>
<organism evidence="2 3">
    <name type="scientific">Cephus cinctus</name>
    <name type="common">Wheat stem sawfly</name>
    <dbReference type="NCBI Taxonomy" id="211228"/>
    <lineage>
        <taxon>Eukaryota</taxon>
        <taxon>Metazoa</taxon>
        <taxon>Ecdysozoa</taxon>
        <taxon>Arthropoda</taxon>
        <taxon>Hexapoda</taxon>
        <taxon>Insecta</taxon>
        <taxon>Pterygota</taxon>
        <taxon>Neoptera</taxon>
        <taxon>Endopterygota</taxon>
        <taxon>Hymenoptera</taxon>
        <taxon>Cephoidea</taxon>
        <taxon>Cephidae</taxon>
        <taxon>Cephus</taxon>
    </lineage>
</organism>
<sequence length="292" mass="33903">MSYDATWCPICDKQVSSKCRDTNELLQHIRKCHSAKSRDNPEYQCSLCYHKLHKSRSRLGLLKNKINRLSHPELISRNASMSMRKKKIFSTKVETWKWHSRRLLCPSCNQESAPLISVKQHKFTSSHLGALCLLGCWPLCFMPLTTSRDKRTRMVCPVCGYDYGARVGSKCSLLQGCGKQLPEVNPAMRKFTENKSTTCFGYPERKLHFEQIPVNMHKYDIMGSGCRSRNNFISSARNPQCHQHQFIDGEQSECQFCRSRSIPKLHNHGMDGHYDYDYHINNANYYYDNCNQ</sequence>
<dbReference type="GeneID" id="107271064"/>
<evidence type="ECO:0000313" key="3">
    <source>
        <dbReference type="RefSeq" id="XP_024944058.1"/>
    </source>
</evidence>
<feature type="domain" description="LITAF" evidence="1">
    <location>
        <begin position="85"/>
        <end position="168"/>
    </location>
</feature>
<protein>
    <submittedName>
        <fullName evidence="3">Uncharacterized protein LOC107271064 isoform X1</fullName>
    </submittedName>
</protein>
<accession>A0AAJ7W4A5</accession>
<evidence type="ECO:0000259" key="1">
    <source>
        <dbReference type="PROSITE" id="PS51837"/>
    </source>
</evidence>
<proteinExistence type="predicted"/>
<dbReference type="Pfam" id="PF10601">
    <property type="entry name" value="zf-LITAF-like"/>
    <property type="match status" value="1"/>
</dbReference>
<reference evidence="3" key="1">
    <citation type="submission" date="2025-08" db="UniProtKB">
        <authorList>
            <consortium name="RefSeq"/>
        </authorList>
    </citation>
    <scope>IDENTIFICATION</scope>
</reference>
<dbReference type="Proteomes" id="UP000694920">
    <property type="component" value="Unplaced"/>
</dbReference>
<dbReference type="PROSITE" id="PS51837">
    <property type="entry name" value="LITAF"/>
    <property type="match status" value="1"/>
</dbReference>
<dbReference type="AlphaFoldDB" id="A0AAJ7W4A5"/>
<keyword evidence="2" id="KW-1185">Reference proteome</keyword>
<name>A0AAJ7W4A5_CEPCN</name>
<dbReference type="InterPro" id="IPR006629">
    <property type="entry name" value="LITAF"/>
</dbReference>
<dbReference type="KEGG" id="ccin:107271064"/>
<gene>
    <name evidence="3" type="primary">LOC107271064</name>
</gene>
<dbReference type="SMART" id="SM00714">
    <property type="entry name" value="LITAF"/>
    <property type="match status" value="1"/>
</dbReference>
<evidence type="ECO:0000313" key="2">
    <source>
        <dbReference type="Proteomes" id="UP000694920"/>
    </source>
</evidence>